<keyword evidence="4" id="KW-0125">Carotenoid biosynthesis</keyword>
<evidence type="ECO:0000256" key="3">
    <source>
        <dbReference type="ARBA" id="ARBA00022679"/>
    </source>
</evidence>
<dbReference type="SUPFAM" id="SSF48576">
    <property type="entry name" value="Terpenoid synthases"/>
    <property type="match status" value="1"/>
</dbReference>
<evidence type="ECO:0000256" key="4">
    <source>
        <dbReference type="ARBA" id="ARBA00022746"/>
    </source>
</evidence>
<comment type="similarity">
    <text evidence="2">Belongs to the phytoene/squalene synthase family.</text>
</comment>
<dbReference type="InterPro" id="IPR033904">
    <property type="entry name" value="Trans_IPPS_HH"/>
</dbReference>
<dbReference type="PROSITE" id="PS01044">
    <property type="entry name" value="SQUALEN_PHYTOEN_SYN_1"/>
    <property type="match status" value="1"/>
</dbReference>
<dbReference type="InterPro" id="IPR008949">
    <property type="entry name" value="Isoprenoid_synthase_dom_sf"/>
</dbReference>
<dbReference type="FunFam" id="1.10.600.10:FF:000020">
    <property type="entry name" value="Phytoene synthase"/>
    <property type="match status" value="1"/>
</dbReference>
<dbReference type="GO" id="GO:0051996">
    <property type="term" value="F:squalene synthase [NAD(P)H] activity"/>
    <property type="evidence" value="ECO:0007669"/>
    <property type="project" value="InterPro"/>
</dbReference>
<dbReference type="InterPro" id="IPR019845">
    <property type="entry name" value="Squalene/phytoene_synthase_CS"/>
</dbReference>
<dbReference type="SFLD" id="SFLDS00005">
    <property type="entry name" value="Isoprenoid_Synthase_Type_I"/>
    <property type="match status" value="1"/>
</dbReference>
<dbReference type="GO" id="GO:0004311">
    <property type="term" value="F:geranylgeranyl diphosphate synthase activity"/>
    <property type="evidence" value="ECO:0007669"/>
    <property type="project" value="InterPro"/>
</dbReference>
<sequence>MTRELPTREAIVATARESIARGSKSFSAASTLFDRRTRERAWLLYAWCRRCDDIADGQDHGHGMSRVADPQARLAEIRAMTEEALSGRIVGDPAFDALRIVAGECAMPPEWPRDLIRGFELDADGWRPVSECDLYLYCYHVAGVVGLMMAVVMGVSPDDEATLDRACDLGLAFQLANIARDLAEDAKAGRCYLPRDWLGEMGLSEAMLLLPENRPALARLGARLADRAERYEASARGGTPALSFRSAWAVLAAAGIYGDIARKVRARGEAALERRVSTSGAAKLGWIARAWSQAARRAAYAGTPRPAELWTRPRR</sequence>
<comment type="cofactor">
    <cofactor evidence="5">
        <name>ATP</name>
        <dbReference type="ChEBI" id="CHEBI:30616"/>
    </cofactor>
</comment>
<gene>
    <name evidence="6" type="ORF">CKY28_12235</name>
</gene>
<dbReference type="InterPro" id="IPR044843">
    <property type="entry name" value="Trans_IPPS_bact-type"/>
</dbReference>
<dbReference type="PANTHER" id="PTHR31480">
    <property type="entry name" value="BIFUNCTIONAL LYCOPENE CYCLASE/PHYTOENE SYNTHASE"/>
    <property type="match status" value="1"/>
</dbReference>
<proteinExistence type="inferred from homology"/>
<dbReference type="AlphaFoldDB" id="A0A2A2SC16"/>
<dbReference type="RefSeq" id="WP_095998669.1">
    <property type="nucleotide sequence ID" value="NZ_NSLI01000004.1"/>
</dbReference>
<dbReference type="Gene3D" id="1.10.600.10">
    <property type="entry name" value="Farnesyl Diphosphate Synthase"/>
    <property type="match status" value="1"/>
</dbReference>
<keyword evidence="3" id="KW-0808">Transferase</keyword>
<protein>
    <submittedName>
        <fullName evidence="6">Phytoene synthase</fullName>
    </submittedName>
</protein>
<dbReference type="Proteomes" id="UP000218151">
    <property type="component" value="Unassembled WGS sequence"/>
</dbReference>
<evidence type="ECO:0000256" key="1">
    <source>
        <dbReference type="ARBA" id="ARBA00004684"/>
    </source>
</evidence>
<name>A0A2A2SC16_9SPHN</name>
<evidence type="ECO:0000313" key="7">
    <source>
        <dbReference type="Proteomes" id="UP000218151"/>
    </source>
</evidence>
<dbReference type="GO" id="GO:0016117">
    <property type="term" value="P:carotenoid biosynthetic process"/>
    <property type="evidence" value="ECO:0007669"/>
    <property type="project" value="UniProtKB-KW"/>
</dbReference>
<evidence type="ECO:0000256" key="5">
    <source>
        <dbReference type="ARBA" id="ARBA00053028"/>
    </source>
</evidence>
<dbReference type="SFLD" id="SFLDG01212">
    <property type="entry name" value="Phytoene_synthase_like"/>
    <property type="match status" value="1"/>
</dbReference>
<reference evidence="7" key="1">
    <citation type="submission" date="2017-09" db="EMBL/GenBank/DDBJ databases">
        <authorList>
            <person name="Feng G."/>
            <person name="Zhu H."/>
        </authorList>
    </citation>
    <scope>NUCLEOTIDE SEQUENCE [LARGE SCALE GENOMIC DNA]</scope>
    <source>
        <strain evidence="7">1PNM-20</strain>
    </source>
</reference>
<comment type="caution">
    <text evidence="6">The sequence shown here is derived from an EMBL/GenBank/DDBJ whole genome shotgun (WGS) entry which is preliminary data.</text>
</comment>
<accession>A0A2A2SC16</accession>
<dbReference type="PROSITE" id="PS01045">
    <property type="entry name" value="SQUALEN_PHYTOEN_SYN_2"/>
    <property type="match status" value="1"/>
</dbReference>
<comment type="pathway">
    <text evidence="1">Carotenoid biosynthesis; phytoene biosynthesis.</text>
</comment>
<dbReference type="SFLD" id="SFLDG01018">
    <property type="entry name" value="Squalene/Phytoene_Synthase_Lik"/>
    <property type="match status" value="1"/>
</dbReference>
<keyword evidence="7" id="KW-1185">Reference proteome</keyword>
<dbReference type="EMBL" id="NSLI01000004">
    <property type="protein sequence ID" value="PAX06844.1"/>
    <property type="molecule type" value="Genomic_DNA"/>
</dbReference>
<organism evidence="6 7">
    <name type="scientific">Sphingomonas lenta</name>
    <dbReference type="NCBI Taxonomy" id="1141887"/>
    <lineage>
        <taxon>Bacteria</taxon>
        <taxon>Pseudomonadati</taxon>
        <taxon>Pseudomonadota</taxon>
        <taxon>Alphaproteobacteria</taxon>
        <taxon>Sphingomonadales</taxon>
        <taxon>Sphingomonadaceae</taxon>
        <taxon>Sphingomonas</taxon>
    </lineage>
</organism>
<dbReference type="Pfam" id="PF00494">
    <property type="entry name" value="SQS_PSY"/>
    <property type="match status" value="1"/>
</dbReference>
<evidence type="ECO:0000313" key="6">
    <source>
        <dbReference type="EMBL" id="PAX06844.1"/>
    </source>
</evidence>
<evidence type="ECO:0000256" key="2">
    <source>
        <dbReference type="ARBA" id="ARBA00006251"/>
    </source>
</evidence>
<dbReference type="CDD" id="cd00683">
    <property type="entry name" value="Trans_IPPS_HH"/>
    <property type="match status" value="1"/>
</dbReference>
<dbReference type="InterPro" id="IPR002060">
    <property type="entry name" value="Squ/phyt_synthse"/>
</dbReference>
<dbReference type="OrthoDB" id="9807580at2"/>